<dbReference type="Gene3D" id="2.60.40.1150">
    <property type="match status" value="1"/>
</dbReference>
<dbReference type="GO" id="GO:0012505">
    <property type="term" value="C:endomembrane system"/>
    <property type="evidence" value="ECO:0007669"/>
    <property type="project" value="UniProtKB-SubCell"/>
</dbReference>
<dbReference type="InterPro" id="IPR016024">
    <property type="entry name" value="ARM-type_fold"/>
</dbReference>
<keyword evidence="5 6" id="KW-0472">Membrane</keyword>
<comment type="subcellular location">
    <subcellularLocation>
        <location evidence="1">Endomembrane system</location>
    </subcellularLocation>
</comment>
<evidence type="ECO:0000256" key="3">
    <source>
        <dbReference type="ARBA" id="ARBA00022448"/>
    </source>
</evidence>
<dbReference type="Pfam" id="PF01602">
    <property type="entry name" value="Adaptin_N"/>
    <property type="match status" value="1"/>
</dbReference>
<sequence length="788" mass="86737">MFAASDKKGEAFELRADLNSEYKEKRKETVKKVIANMTIGKDVSGLFADVVKNMQTEDIELKKLVYLYLINYAKTQPELVILAVNTFLKDTDDLNPLIRALAIRTLGCLRVEKVVDYLMEPLKKSLKDDDPYVRKTSALCVAKIFDLNPAICIDNGLIAILQDMLSDRNPMVIANAVSALSEIHAQSPKDQIFIITPTSLTKLLAALNECTEWGQICILESLSGYKPQLGSREAAEIVERVIARLQHANPSVVLSAVKVLMIYLSHVDAELSKQVIRKMAPPLVTLLSSEPEIQYVALRNINLILHRHPQILAQEIRVFFTKYNDPLYVKLEKLECIIKLSSTDNIDQVLLELREYASEVDVEFVRRSVRAIGRCAVKLDMASERCVNVLLDLIKTKVSYVLQEAVVVIKDVFRKYPRKYEGVIPALCENLEALDEPDAKAALVWIIGEYAERIENAEELVEYFVEGFKDESAKVQLQLLTATVKLFLKKPGSAQELVQKILQLATQGCENPDIRDRAYIYWRLLSSNPQAAKAVVLAEKPPIESDNSTVSETLLDELIYHIGSLASVYYKPAALLGVRGDRVDLRMAVAEDDDPNKIDVQQVVASVGGNIENLLDLDFGGPVAVPVSVGASGGGQRASNVDDLLGMMDLGGASSSFGVASSPAAAVIETPKVKLLQPENANGLELSGSFAKRNGQLSLDLVFVNTTSIAMTDFAIQFNVNSFGITPSGPLQVPVVNGGQVVNHSLPLNRTGAPTTQQPPSNVVQIALKNSNGVYYFQISVTDERVLE</sequence>
<dbReference type="SUPFAM" id="SSF48371">
    <property type="entry name" value="ARM repeat"/>
    <property type="match status" value="1"/>
</dbReference>
<dbReference type="GO" id="GO:0016192">
    <property type="term" value="P:vesicle-mediated transport"/>
    <property type="evidence" value="ECO:0007669"/>
    <property type="project" value="InterPro"/>
</dbReference>
<keyword evidence="9" id="KW-1185">Reference proteome</keyword>
<accession>A0A507FPX2</accession>
<evidence type="ECO:0000313" key="9">
    <source>
        <dbReference type="Proteomes" id="UP000320333"/>
    </source>
</evidence>
<evidence type="ECO:0000259" key="7">
    <source>
        <dbReference type="SMART" id="SM00809"/>
    </source>
</evidence>
<keyword evidence="4 6" id="KW-0653">Protein transport</keyword>
<dbReference type="Gene3D" id="1.25.10.10">
    <property type="entry name" value="Leucine-rich Repeat Variant"/>
    <property type="match status" value="1"/>
</dbReference>
<dbReference type="SMART" id="SM00809">
    <property type="entry name" value="Alpha_adaptinC2"/>
    <property type="match status" value="1"/>
</dbReference>
<dbReference type="Pfam" id="PF02883">
    <property type="entry name" value="Alpha_adaptinC2"/>
    <property type="match status" value="1"/>
</dbReference>
<dbReference type="InterPro" id="IPR008152">
    <property type="entry name" value="Clathrin_a/b/g-adaptin_app_Ig"/>
</dbReference>
<dbReference type="STRING" id="246404.A0A507FPX2"/>
<dbReference type="InterPro" id="IPR016342">
    <property type="entry name" value="AP_complex_bsu_1_2_4"/>
</dbReference>
<keyword evidence="3 6" id="KW-0813">Transport</keyword>
<dbReference type="GO" id="GO:0030276">
    <property type="term" value="F:clathrin binding"/>
    <property type="evidence" value="ECO:0007669"/>
    <property type="project" value="InterPro"/>
</dbReference>
<dbReference type="InterPro" id="IPR026739">
    <property type="entry name" value="AP_beta"/>
</dbReference>
<evidence type="ECO:0000256" key="5">
    <source>
        <dbReference type="ARBA" id="ARBA00023136"/>
    </source>
</evidence>
<dbReference type="InterPro" id="IPR002553">
    <property type="entry name" value="Clathrin/coatomer_adapt-like_N"/>
</dbReference>
<dbReference type="PANTHER" id="PTHR11134">
    <property type="entry name" value="ADAPTOR COMPLEX SUBUNIT BETA FAMILY MEMBER"/>
    <property type="match status" value="1"/>
</dbReference>
<name>A0A507FPX2_9FUNG</name>
<dbReference type="Proteomes" id="UP000320333">
    <property type="component" value="Unassembled WGS sequence"/>
</dbReference>
<evidence type="ECO:0000256" key="1">
    <source>
        <dbReference type="ARBA" id="ARBA00004308"/>
    </source>
</evidence>
<dbReference type="FunFam" id="2.60.40.1150:FF:000002">
    <property type="entry name" value="Beta-adaptin-like protein C"/>
    <property type="match status" value="1"/>
</dbReference>
<comment type="function">
    <text evidence="6">Adaptins are components of the adaptor complexes which link clathrin to receptors in coated vesicles. Clathrin-associated protein complexes are believed to interact with the cytoplasmic tails of membrane proteins, leading to their selection and concentration.</text>
</comment>
<comment type="caution">
    <text evidence="8">The sequence shown here is derived from an EMBL/GenBank/DDBJ whole genome shotgun (WGS) entry which is preliminary data.</text>
</comment>
<feature type="domain" description="Clathrin adaptor alpha/beta/gamma-adaptin appendage Ig-like subdomain" evidence="7">
    <location>
        <begin position="665"/>
        <end position="767"/>
    </location>
</feature>
<gene>
    <name evidence="8" type="ORF">CcCBS67573_g00981</name>
</gene>
<evidence type="ECO:0000256" key="2">
    <source>
        <dbReference type="ARBA" id="ARBA00006613"/>
    </source>
</evidence>
<dbReference type="OrthoDB" id="10254310at2759"/>
<proteinExistence type="inferred from homology"/>
<dbReference type="SUPFAM" id="SSF49348">
    <property type="entry name" value="Clathrin adaptor appendage domain"/>
    <property type="match status" value="1"/>
</dbReference>
<evidence type="ECO:0000313" key="8">
    <source>
        <dbReference type="EMBL" id="TPX77750.1"/>
    </source>
</evidence>
<evidence type="ECO:0000256" key="4">
    <source>
        <dbReference type="ARBA" id="ARBA00022927"/>
    </source>
</evidence>
<dbReference type="PIRSF" id="PIRSF002291">
    <property type="entry name" value="AP_complex_beta"/>
    <property type="match status" value="1"/>
</dbReference>
<evidence type="ECO:0000256" key="6">
    <source>
        <dbReference type="PIRNR" id="PIRNR002291"/>
    </source>
</evidence>
<dbReference type="InterPro" id="IPR013041">
    <property type="entry name" value="Clathrin_app_Ig-like_sf"/>
</dbReference>
<dbReference type="InterPro" id="IPR013037">
    <property type="entry name" value="Clathrin_b-adaptin_app_Ig-like"/>
</dbReference>
<dbReference type="GO" id="GO:0006886">
    <property type="term" value="P:intracellular protein transport"/>
    <property type="evidence" value="ECO:0007669"/>
    <property type="project" value="InterPro"/>
</dbReference>
<organism evidence="8 9">
    <name type="scientific">Chytriomyces confervae</name>
    <dbReference type="NCBI Taxonomy" id="246404"/>
    <lineage>
        <taxon>Eukaryota</taxon>
        <taxon>Fungi</taxon>
        <taxon>Fungi incertae sedis</taxon>
        <taxon>Chytridiomycota</taxon>
        <taxon>Chytridiomycota incertae sedis</taxon>
        <taxon>Chytridiomycetes</taxon>
        <taxon>Chytridiales</taxon>
        <taxon>Chytriomycetaceae</taxon>
        <taxon>Chytriomyces</taxon>
    </lineage>
</organism>
<dbReference type="EMBL" id="QEAP01000015">
    <property type="protein sequence ID" value="TPX77750.1"/>
    <property type="molecule type" value="Genomic_DNA"/>
</dbReference>
<comment type="similarity">
    <text evidence="2 6">Belongs to the adaptor complexes large subunit family.</text>
</comment>
<dbReference type="FunFam" id="1.25.10.10:FF:000002">
    <property type="entry name" value="AP complex subunit beta"/>
    <property type="match status" value="1"/>
</dbReference>
<protein>
    <recommendedName>
        <fullName evidence="6">AP complex subunit beta</fullName>
    </recommendedName>
</protein>
<reference evidence="8 9" key="1">
    <citation type="journal article" date="2019" name="Sci. Rep.">
        <title>Comparative genomics of chytrid fungi reveal insights into the obligate biotrophic and pathogenic lifestyle of Synchytrium endobioticum.</title>
        <authorList>
            <person name="van de Vossenberg B.T.L.H."/>
            <person name="Warris S."/>
            <person name="Nguyen H.D.T."/>
            <person name="van Gent-Pelzer M.P.E."/>
            <person name="Joly D.L."/>
            <person name="van de Geest H.C."/>
            <person name="Bonants P.J.M."/>
            <person name="Smith D.S."/>
            <person name="Levesque C.A."/>
            <person name="van der Lee T.A.J."/>
        </authorList>
    </citation>
    <scope>NUCLEOTIDE SEQUENCE [LARGE SCALE GENOMIC DNA]</scope>
    <source>
        <strain evidence="8 9">CBS 675.73</strain>
    </source>
</reference>
<dbReference type="AlphaFoldDB" id="A0A507FPX2"/>
<dbReference type="InterPro" id="IPR011989">
    <property type="entry name" value="ARM-like"/>
</dbReference>
<dbReference type="GO" id="GO:0030117">
    <property type="term" value="C:membrane coat"/>
    <property type="evidence" value="ECO:0007669"/>
    <property type="project" value="InterPro"/>
</dbReference>